<organism evidence="8">
    <name type="scientific">Arcella intermedia</name>
    <dbReference type="NCBI Taxonomy" id="1963864"/>
    <lineage>
        <taxon>Eukaryota</taxon>
        <taxon>Amoebozoa</taxon>
        <taxon>Tubulinea</taxon>
        <taxon>Elardia</taxon>
        <taxon>Arcellinida</taxon>
        <taxon>Sphaerothecina</taxon>
        <taxon>Arcellidae</taxon>
        <taxon>Arcella</taxon>
    </lineage>
</organism>
<dbReference type="EMBL" id="GIBP01003526">
    <property type="protein sequence ID" value="NDV32495.1"/>
    <property type="molecule type" value="Transcribed_RNA"/>
</dbReference>
<keyword evidence="3" id="KW-0663">Pyridoxal phosphate</keyword>
<dbReference type="PRINTS" id="PR01179">
    <property type="entry name" value="ODADCRBXLASE"/>
</dbReference>
<reference evidence="8" key="1">
    <citation type="journal article" date="2020" name="J. Eukaryot. Microbiol.">
        <title>De novo Sequencing, Assembly and Annotation of the Transcriptome for the Free-Living Testate Amoeba Arcella intermedia.</title>
        <authorList>
            <person name="Ribeiro G.M."/>
            <person name="Porfirio-Sousa A.L."/>
            <person name="Maurer-Alcala X.X."/>
            <person name="Katz L.A."/>
            <person name="Lahr D.J.G."/>
        </authorList>
    </citation>
    <scope>NUCLEOTIDE SEQUENCE</scope>
</reference>
<evidence type="ECO:0000256" key="4">
    <source>
        <dbReference type="ARBA" id="ARBA00023239"/>
    </source>
</evidence>
<dbReference type="SUPFAM" id="SSF50621">
    <property type="entry name" value="Alanine racemase C-terminal domain-like"/>
    <property type="match status" value="1"/>
</dbReference>
<evidence type="ECO:0008006" key="9">
    <source>
        <dbReference type="Google" id="ProtNLM"/>
    </source>
</evidence>
<dbReference type="PANTHER" id="PTHR11482">
    <property type="entry name" value="ARGININE/DIAMINOPIMELATE/ORNITHINE DECARBOXYLASE"/>
    <property type="match status" value="1"/>
</dbReference>
<sequence length="343" mass="38003">MRSLLLLGVNFDCSSRGEMEMVLKVGAAPPQIIFANPAKTIDSIQYAKSKGVHKMTFDNTSELTKILNTYPEAQLILRISASEDGTSLHSPSYKFGARQQEASQLIAQCARRKANLIGISFHVGSKGCSSATFTQTLQRAREMFNEAEEHGLRLTLLDIGGGFPGDMEGSISFAKIASDIGPVIDTLFPEPHIQVIAEPGRYFCTTTMNVAMQVYSKRDYTSKRVDPQTNECQLLKEIQYFCPDGVYGNFNNILFDEANPICRPLVEAPEGSVLYRSTFFGPTCDSFDVIANNVMFPQLELGDWVYFTNMGAYTSASGSCFNGIEKPPTFYKIMDQGLKSEYH</sequence>
<feature type="domain" description="Orn/DAP/Arg decarboxylase 2 C-terminal" evidence="6">
    <location>
        <begin position="211"/>
        <end position="311"/>
    </location>
</feature>
<dbReference type="PRINTS" id="PR01182">
    <property type="entry name" value="ORNDCRBXLASE"/>
</dbReference>
<proteinExistence type="inferred from homology"/>
<keyword evidence="4" id="KW-0456">Lyase</keyword>
<evidence type="ECO:0000259" key="6">
    <source>
        <dbReference type="Pfam" id="PF00278"/>
    </source>
</evidence>
<dbReference type="InterPro" id="IPR022657">
    <property type="entry name" value="De-COase2_CS"/>
</dbReference>
<dbReference type="SUPFAM" id="SSF51419">
    <property type="entry name" value="PLP-binding barrel"/>
    <property type="match status" value="1"/>
</dbReference>
<dbReference type="InterPro" id="IPR029066">
    <property type="entry name" value="PLP-binding_barrel"/>
</dbReference>
<dbReference type="GO" id="GO:0033387">
    <property type="term" value="P:putrescine biosynthetic process from arginine, via ornithine"/>
    <property type="evidence" value="ECO:0007669"/>
    <property type="project" value="TreeGrafter"/>
</dbReference>
<dbReference type="Gene3D" id="3.20.20.10">
    <property type="entry name" value="Alanine racemase"/>
    <property type="match status" value="1"/>
</dbReference>
<dbReference type="CDD" id="cd00622">
    <property type="entry name" value="PLPDE_III_ODC"/>
    <property type="match status" value="1"/>
</dbReference>
<dbReference type="InterPro" id="IPR009006">
    <property type="entry name" value="Ala_racemase/Decarboxylase_C"/>
</dbReference>
<comment type="similarity">
    <text evidence="2 5">Belongs to the Orn/Lys/Arg decarboxylase class-II family.</text>
</comment>
<dbReference type="FunFam" id="3.20.20.10:FF:000008">
    <property type="entry name" value="Ornithine decarboxylase"/>
    <property type="match status" value="1"/>
</dbReference>
<dbReference type="InterPro" id="IPR000183">
    <property type="entry name" value="Orn/DAP/Arg_de-COase"/>
</dbReference>
<evidence type="ECO:0000256" key="1">
    <source>
        <dbReference type="ARBA" id="ARBA00001933"/>
    </source>
</evidence>
<evidence type="ECO:0000256" key="2">
    <source>
        <dbReference type="ARBA" id="ARBA00008872"/>
    </source>
</evidence>
<dbReference type="AlphaFoldDB" id="A0A6B2L6A4"/>
<evidence type="ECO:0000256" key="3">
    <source>
        <dbReference type="ARBA" id="ARBA00022898"/>
    </source>
</evidence>
<evidence type="ECO:0000313" key="8">
    <source>
        <dbReference type="EMBL" id="NDV32495.1"/>
    </source>
</evidence>
<dbReference type="GO" id="GO:0004586">
    <property type="term" value="F:ornithine decarboxylase activity"/>
    <property type="evidence" value="ECO:0007669"/>
    <property type="project" value="TreeGrafter"/>
</dbReference>
<accession>A0A6B2L6A4</accession>
<dbReference type="InterPro" id="IPR002433">
    <property type="entry name" value="Orn_de-COase"/>
</dbReference>
<dbReference type="Gene3D" id="2.40.37.10">
    <property type="entry name" value="Lyase, Ornithine Decarboxylase, Chain A, domain 1"/>
    <property type="match status" value="1"/>
</dbReference>
<feature type="domain" description="Orn/DAP/Arg decarboxylase 2 N-terminal" evidence="7">
    <location>
        <begin position="3"/>
        <end position="204"/>
    </location>
</feature>
<evidence type="ECO:0000259" key="7">
    <source>
        <dbReference type="Pfam" id="PF02784"/>
    </source>
</evidence>
<dbReference type="PANTHER" id="PTHR11482:SF6">
    <property type="entry name" value="ORNITHINE DECARBOXYLASE 1-RELATED"/>
    <property type="match status" value="1"/>
</dbReference>
<evidence type="ECO:0000256" key="5">
    <source>
        <dbReference type="RuleBase" id="RU003737"/>
    </source>
</evidence>
<dbReference type="InterPro" id="IPR022644">
    <property type="entry name" value="De-COase2_N"/>
</dbReference>
<protein>
    <recommendedName>
        <fullName evidence="9">Orn/DAP/Arg decarboxylase 2 N-terminal domain-containing protein</fullName>
    </recommendedName>
</protein>
<dbReference type="InterPro" id="IPR022643">
    <property type="entry name" value="De-COase2_C"/>
</dbReference>
<dbReference type="Pfam" id="PF02784">
    <property type="entry name" value="Orn_Arg_deC_N"/>
    <property type="match status" value="1"/>
</dbReference>
<comment type="cofactor">
    <cofactor evidence="1">
        <name>pyridoxal 5'-phosphate</name>
        <dbReference type="ChEBI" id="CHEBI:597326"/>
    </cofactor>
</comment>
<dbReference type="Pfam" id="PF00278">
    <property type="entry name" value="Orn_DAP_Arg_deC"/>
    <property type="match status" value="1"/>
</dbReference>
<dbReference type="PROSITE" id="PS00879">
    <property type="entry name" value="ODR_DC_2_2"/>
    <property type="match status" value="1"/>
</dbReference>
<name>A0A6B2L6A4_9EUKA</name>
<dbReference type="GO" id="GO:0005737">
    <property type="term" value="C:cytoplasm"/>
    <property type="evidence" value="ECO:0007669"/>
    <property type="project" value="TreeGrafter"/>
</dbReference>